<dbReference type="GO" id="GO:0000287">
    <property type="term" value="F:magnesium ion binding"/>
    <property type="evidence" value="ECO:0007669"/>
    <property type="project" value="UniProtKB-UniRule"/>
</dbReference>
<feature type="active site" description="Proton donor" evidence="9 10">
    <location>
        <position position="202"/>
    </location>
</feature>
<evidence type="ECO:0000256" key="8">
    <source>
        <dbReference type="ARBA" id="ARBA00023239"/>
    </source>
</evidence>
<comment type="subcellular location">
    <subcellularLocation>
        <location evidence="9">Cytoplasm</location>
    </subcellularLocation>
    <subcellularLocation>
        <location evidence="9">Secreted</location>
    </subcellularLocation>
    <subcellularLocation>
        <location evidence="9">Cell surface</location>
    </subcellularLocation>
    <text evidence="9">Fractions of enolase are present in both the cytoplasm and on the cell surface.</text>
</comment>
<dbReference type="InterPro" id="IPR036849">
    <property type="entry name" value="Enolase-like_C_sf"/>
</dbReference>
<dbReference type="PANTHER" id="PTHR11902">
    <property type="entry name" value="ENOLASE"/>
    <property type="match status" value="1"/>
</dbReference>
<protein>
    <recommendedName>
        <fullName evidence="4 9">Enolase</fullName>
        <ecNumber evidence="3 9">4.2.1.11</ecNumber>
    </recommendedName>
    <alternativeName>
        <fullName evidence="9">2-phospho-D-glycerate hydro-lyase</fullName>
    </alternativeName>
    <alternativeName>
        <fullName evidence="9">2-phosphoglycerate dehydratase</fullName>
    </alternativeName>
</protein>
<dbReference type="InterPro" id="IPR020810">
    <property type="entry name" value="Enolase_C"/>
</dbReference>
<keyword evidence="9" id="KW-0963">Cytoplasm</keyword>
<dbReference type="Pfam" id="PF00113">
    <property type="entry name" value="Enolase_C"/>
    <property type="match status" value="1"/>
</dbReference>
<dbReference type="OrthoDB" id="4577602at2"/>
<dbReference type="GO" id="GO:0004634">
    <property type="term" value="F:phosphopyruvate hydratase activity"/>
    <property type="evidence" value="ECO:0007669"/>
    <property type="project" value="UniProtKB-UniRule"/>
</dbReference>
<dbReference type="Pfam" id="PF03952">
    <property type="entry name" value="Enolase_N"/>
    <property type="match status" value="1"/>
</dbReference>
<comment type="similarity">
    <text evidence="2 9">Belongs to the enolase family.</text>
</comment>
<evidence type="ECO:0000256" key="4">
    <source>
        <dbReference type="ARBA" id="ARBA00017068"/>
    </source>
</evidence>
<evidence type="ECO:0000256" key="10">
    <source>
        <dbReference type="PIRSR" id="PIRSR001400-1"/>
    </source>
</evidence>
<feature type="binding site" evidence="9">
    <location>
        <position position="360"/>
    </location>
    <ligand>
        <name>(2R)-2-phosphoglycerate</name>
        <dbReference type="ChEBI" id="CHEBI:58289"/>
    </ligand>
</feature>
<dbReference type="EC" id="4.2.1.11" evidence="3 9"/>
<dbReference type="RefSeq" id="WP_116066475.1">
    <property type="nucleotide sequence ID" value="NZ_BONB01000001.1"/>
</dbReference>
<dbReference type="GO" id="GO:0005576">
    <property type="term" value="C:extracellular region"/>
    <property type="evidence" value="ECO:0007669"/>
    <property type="project" value="UniProtKB-SubCell"/>
</dbReference>
<proteinExistence type="inferred from homology"/>
<feature type="active site" description="Proton acceptor" evidence="9 10">
    <location>
        <position position="331"/>
    </location>
</feature>
<comment type="cofactor">
    <cofactor evidence="9">
        <name>Mg(2+)</name>
        <dbReference type="ChEBI" id="CHEBI:18420"/>
    </cofactor>
    <text evidence="9">Binds a second Mg(2+) ion via substrate during catalysis.</text>
</comment>
<comment type="pathway">
    <text evidence="1 9">Carbohydrate degradation; glycolysis; pyruvate from D-glyceraldehyde 3-phosphate: step 4/5.</text>
</comment>
<feature type="binding site" evidence="9 11">
    <location>
        <position position="237"/>
    </location>
    <ligand>
        <name>Mg(2+)</name>
        <dbReference type="ChEBI" id="CHEBI:18420"/>
    </ligand>
</feature>
<evidence type="ECO:0000256" key="5">
    <source>
        <dbReference type="ARBA" id="ARBA00022525"/>
    </source>
</evidence>
<feature type="domain" description="Enolase N-terminal" evidence="13">
    <location>
        <begin position="4"/>
        <end position="129"/>
    </location>
</feature>
<comment type="catalytic activity">
    <reaction evidence="9">
        <text>(2R)-2-phosphoglycerate = phosphoenolpyruvate + H2O</text>
        <dbReference type="Rhea" id="RHEA:10164"/>
        <dbReference type="ChEBI" id="CHEBI:15377"/>
        <dbReference type="ChEBI" id="CHEBI:58289"/>
        <dbReference type="ChEBI" id="CHEBI:58702"/>
        <dbReference type="EC" id="4.2.1.11"/>
    </reaction>
</comment>
<evidence type="ECO:0000256" key="2">
    <source>
        <dbReference type="ARBA" id="ARBA00009604"/>
    </source>
</evidence>
<evidence type="ECO:0000256" key="6">
    <source>
        <dbReference type="ARBA" id="ARBA00022842"/>
    </source>
</evidence>
<comment type="caution">
    <text evidence="14">The sequence shown here is derived from an EMBL/GenBank/DDBJ whole genome shotgun (WGS) entry which is preliminary data.</text>
</comment>
<dbReference type="SMART" id="SM01192">
    <property type="entry name" value="Enolase_C"/>
    <property type="match status" value="1"/>
</dbReference>
<feature type="binding site" evidence="9">
    <location>
        <position position="382"/>
    </location>
    <ligand>
        <name>(2R)-2-phosphoglycerate</name>
        <dbReference type="ChEBI" id="CHEBI:58289"/>
    </ligand>
</feature>
<feature type="binding site" evidence="9">
    <location>
        <position position="158"/>
    </location>
    <ligand>
        <name>(2R)-2-phosphoglycerate</name>
        <dbReference type="ChEBI" id="CHEBI:58289"/>
    </ligand>
</feature>
<keyword evidence="8 9" id="KW-0456">Lyase</keyword>
<dbReference type="SUPFAM" id="SSF54826">
    <property type="entry name" value="Enolase N-terminal domain-like"/>
    <property type="match status" value="1"/>
</dbReference>
<keyword evidence="7 9" id="KW-0324">Glycolysis</keyword>
<organism evidence="14 15">
    <name type="scientific">Asanoa ferruginea</name>
    <dbReference type="NCBI Taxonomy" id="53367"/>
    <lineage>
        <taxon>Bacteria</taxon>
        <taxon>Bacillati</taxon>
        <taxon>Actinomycetota</taxon>
        <taxon>Actinomycetes</taxon>
        <taxon>Micromonosporales</taxon>
        <taxon>Micromonosporaceae</taxon>
        <taxon>Asanoa</taxon>
    </lineage>
</organism>
<evidence type="ECO:0000256" key="1">
    <source>
        <dbReference type="ARBA" id="ARBA00005031"/>
    </source>
</evidence>
<dbReference type="SFLD" id="SFLDG00178">
    <property type="entry name" value="enolase"/>
    <property type="match status" value="1"/>
</dbReference>
<dbReference type="EMBL" id="QUMQ01000001">
    <property type="protein sequence ID" value="REF94700.1"/>
    <property type="molecule type" value="Genomic_DNA"/>
</dbReference>
<evidence type="ECO:0000313" key="14">
    <source>
        <dbReference type="EMBL" id="REF94700.1"/>
    </source>
</evidence>
<dbReference type="PANTHER" id="PTHR11902:SF1">
    <property type="entry name" value="ENOLASE"/>
    <property type="match status" value="1"/>
</dbReference>
<dbReference type="SUPFAM" id="SSF51604">
    <property type="entry name" value="Enolase C-terminal domain-like"/>
    <property type="match status" value="1"/>
</dbReference>
<name>A0A3D9ZM29_9ACTN</name>
<dbReference type="Gene3D" id="3.30.390.10">
    <property type="entry name" value="Enolase-like, N-terminal domain"/>
    <property type="match status" value="1"/>
</dbReference>
<keyword evidence="5 9" id="KW-0964">Secreted</keyword>
<dbReference type="SFLD" id="SFLDF00002">
    <property type="entry name" value="enolase"/>
    <property type="match status" value="1"/>
</dbReference>
<dbReference type="InterPro" id="IPR029017">
    <property type="entry name" value="Enolase-like_N"/>
</dbReference>
<dbReference type="Gene3D" id="3.20.20.120">
    <property type="entry name" value="Enolase-like C-terminal domain"/>
    <property type="match status" value="1"/>
</dbReference>
<dbReference type="GO" id="GO:0006096">
    <property type="term" value="P:glycolytic process"/>
    <property type="evidence" value="ECO:0007669"/>
    <property type="project" value="UniProtKB-UniRule"/>
</dbReference>
<comment type="function">
    <text evidence="9">Catalyzes the reversible conversion of 2-phosphoglycerate (2-PG) into phosphoenolpyruvate (PEP). It is essential for the degradation of carbohydrates via glycolysis.</text>
</comment>
<evidence type="ECO:0000256" key="3">
    <source>
        <dbReference type="ARBA" id="ARBA00012058"/>
    </source>
</evidence>
<evidence type="ECO:0000259" key="13">
    <source>
        <dbReference type="SMART" id="SM01193"/>
    </source>
</evidence>
<dbReference type="Proteomes" id="UP000256913">
    <property type="component" value="Unassembled WGS sequence"/>
</dbReference>
<feature type="binding site" evidence="9 11">
    <location>
        <position position="280"/>
    </location>
    <ligand>
        <name>Mg(2+)</name>
        <dbReference type="ChEBI" id="CHEBI:18420"/>
    </ligand>
</feature>
<dbReference type="InterPro" id="IPR000941">
    <property type="entry name" value="Enolase"/>
</dbReference>
<evidence type="ECO:0000256" key="9">
    <source>
        <dbReference type="HAMAP-Rule" id="MF_00318"/>
    </source>
</evidence>
<dbReference type="GO" id="GO:0009986">
    <property type="term" value="C:cell surface"/>
    <property type="evidence" value="ECO:0007669"/>
    <property type="project" value="UniProtKB-SubCell"/>
</dbReference>
<dbReference type="AlphaFoldDB" id="A0A3D9ZM29"/>
<evidence type="ECO:0000256" key="7">
    <source>
        <dbReference type="ARBA" id="ARBA00023152"/>
    </source>
</evidence>
<gene>
    <name evidence="9" type="primary">eno</name>
    <name evidence="14" type="ORF">DFJ67_0641</name>
</gene>
<feature type="binding site" evidence="9">
    <location>
        <position position="361"/>
    </location>
    <ligand>
        <name>(2R)-2-phosphoglycerate</name>
        <dbReference type="ChEBI" id="CHEBI:58289"/>
    </ligand>
</feature>
<dbReference type="SFLD" id="SFLDS00001">
    <property type="entry name" value="Enolase"/>
    <property type="match status" value="1"/>
</dbReference>
<dbReference type="PRINTS" id="PR00148">
    <property type="entry name" value="ENOLASE"/>
</dbReference>
<dbReference type="PIRSF" id="PIRSF001400">
    <property type="entry name" value="Enolase"/>
    <property type="match status" value="1"/>
</dbReference>
<reference evidence="14 15" key="1">
    <citation type="submission" date="2018-08" db="EMBL/GenBank/DDBJ databases">
        <title>Sequencing the genomes of 1000 actinobacteria strains.</title>
        <authorList>
            <person name="Klenk H.-P."/>
        </authorList>
    </citation>
    <scope>NUCLEOTIDE SEQUENCE [LARGE SCALE GENOMIC DNA]</scope>
    <source>
        <strain evidence="14 15">DSM 44099</strain>
    </source>
</reference>
<dbReference type="HAMAP" id="MF_00318">
    <property type="entry name" value="Enolase"/>
    <property type="match status" value="1"/>
</dbReference>
<evidence type="ECO:0000313" key="15">
    <source>
        <dbReference type="Proteomes" id="UP000256913"/>
    </source>
</evidence>
<evidence type="ECO:0000256" key="11">
    <source>
        <dbReference type="PIRSR" id="PIRSR001400-3"/>
    </source>
</evidence>
<comment type="cofactor">
    <cofactor evidence="11">
        <name>Mg(2+)</name>
        <dbReference type="ChEBI" id="CHEBI:18420"/>
    </cofactor>
    <text evidence="11">Mg(2+) is required for catalysis and for stabilizing the dimer.</text>
</comment>
<keyword evidence="15" id="KW-1185">Reference proteome</keyword>
<dbReference type="UniPathway" id="UPA00109">
    <property type="reaction ID" value="UER00187"/>
</dbReference>
<sequence>MSRVREVRGWEALDSRGRPTVACRVTLDGGAAATATVPSGASAGSHEAVELRDGGARYGGRGVRTAVSHVEGALAAAVIGVDIAAVDDALRSVDKPPYAAVGANAVLAVSVAAARAGAAEAGVTLARQLAGDGPLLLPMPMVNIVSGGAHAASAIDIQDVLVIPHAATGFAEAIEWAAAVRTATAELAQRRGHDAAALVADEGGLGLRLPTNRAALELVVDGIDAAGLTGRVGLALDLAATEFFDGGAYHLRREGRRLTATELIDEVASWCADYPVLSVEDPLAEDDWAGWAAATGRLPGVQLVGDDLFVTDLDRLARGVAAGVGNAVLVKPNQNGLVSGAAAVVRAARDAGYRTIVSARSGETEDAWVADLAVGWRAGQIKVGSTHRSERTAKWNRLLELAALEDTTFAGPWKETR</sequence>
<dbReference type="InterPro" id="IPR020811">
    <property type="entry name" value="Enolase_N"/>
</dbReference>
<dbReference type="GO" id="GO:0000015">
    <property type="term" value="C:phosphopyruvate hydratase complex"/>
    <property type="evidence" value="ECO:0007669"/>
    <property type="project" value="InterPro"/>
</dbReference>
<dbReference type="SMART" id="SM01193">
    <property type="entry name" value="Enolase_N"/>
    <property type="match status" value="1"/>
</dbReference>
<feature type="domain" description="Enolase C-terminal TIM barrel" evidence="12">
    <location>
        <begin position="134"/>
        <end position="417"/>
    </location>
</feature>
<evidence type="ECO:0000259" key="12">
    <source>
        <dbReference type="SMART" id="SM01192"/>
    </source>
</evidence>
<accession>A0A3D9ZM29</accession>
<keyword evidence="6 9" id="KW-0460">Magnesium</keyword>
<feature type="binding site" evidence="9 11">
    <location>
        <position position="306"/>
    </location>
    <ligand>
        <name>Mg(2+)</name>
        <dbReference type="ChEBI" id="CHEBI:18420"/>
    </ligand>
</feature>
<feature type="binding site" evidence="9">
    <location>
        <position position="331"/>
    </location>
    <ligand>
        <name>(2R)-2-phosphoglycerate</name>
        <dbReference type="ChEBI" id="CHEBI:58289"/>
    </ligand>
</feature>
<keyword evidence="9 11" id="KW-0479">Metal-binding</keyword>